<comment type="caution">
    <text evidence="2">The sequence shown here is derived from an EMBL/GenBank/DDBJ whole genome shotgun (WGS) entry which is preliminary data.</text>
</comment>
<dbReference type="Pfam" id="PF12770">
    <property type="entry name" value="CHAT"/>
    <property type="match status" value="1"/>
</dbReference>
<evidence type="ECO:0000259" key="1">
    <source>
        <dbReference type="Pfam" id="PF12770"/>
    </source>
</evidence>
<dbReference type="EMBL" id="BARW01011538">
    <property type="protein sequence ID" value="GAI74091.1"/>
    <property type="molecule type" value="Genomic_DNA"/>
</dbReference>
<feature type="domain" description="CHAT" evidence="1">
    <location>
        <begin position="3"/>
        <end position="164"/>
    </location>
</feature>
<reference evidence="2" key="1">
    <citation type="journal article" date="2014" name="Front. Microbiol.">
        <title>High frequency of phylogenetically diverse reductive dehalogenase-homologous genes in deep subseafloor sedimentary metagenomes.</title>
        <authorList>
            <person name="Kawai M."/>
            <person name="Futagami T."/>
            <person name="Toyoda A."/>
            <person name="Takaki Y."/>
            <person name="Nishi S."/>
            <person name="Hori S."/>
            <person name="Arai W."/>
            <person name="Tsubouchi T."/>
            <person name="Morono Y."/>
            <person name="Uchiyama I."/>
            <person name="Ito T."/>
            <person name="Fujiyama A."/>
            <person name="Inagaki F."/>
            <person name="Takami H."/>
        </authorList>
    </citation>
    <scope>NUCLEOTIDE SEQUENCE</scope>
    <source>
        <strain evidence="2">Expedition CK06-06</strain>
    </source>
</reference>
<feature type="non-terminal residue" evidence="2">
    <location>
        <position position="1"/>
    </location>
</feature>
<dbReference type="AlphaFoldDB" id="X1S4M8"/>
<proteinExistence type="predicted"/>
<name>X1S4M8_9ZZZZ</name>
<sequence length="166" mass="18194">KAAQYLLFATHGLLCGDFSGVAEPALALTLVDNPPGRDGFLTMSEVLGLDLNAEIVVLSACNTYGRGEKAGSGEGFAGLTRSFMYAGTKSILVTHWSVESQAARDLMIETFRAIKEGSRSDEALWKAKIKMKKSTFLPDKDKLPDYELPRSHPYFWAPFVLVGECR</sequence>
<evidence type="ECO:0000313" key="2">
    <source>
        <dbReference type="EMBL" id="GAI74091.1"/>
    </source>
</evidence>
<accession>X1S4M8</accession>
<protein>
    <recommendedName>
        <fullName evidence="1">CHAT domain-containing protein</fullName>
    </recommendedName>
</protein>
<dbReference type="InterPro" id="IPR024983">
    <property type="entry name" value="CHAT_dom"/>
</dbReference>
<organism evidence="2">
    <name type="scientific">marine sediment metagenome</name>
    <dbReference type="NCBI Taxonomy" id="412755"/>
    <lineage>
        <taxon>unclassified sequences</taxon>
        <taxon>metagenomes</taxon>
        <taxon>ecological metagenomes</taxon>
    </lineage>
</organism>
<gene>
    <name evidence="2" type="ORF">S12H4_22202</name>
</gene>